<dbReference type="AlphaFoldDB" id="A0A517M4E5"/>
<dbReference type="OrthoDB" id="290460at2"/>
<name>A0A517M4E5_9BACT</name>
<proteinExistence type="predicted"/>
<dbReference type="Gene3D" id="2.10.70.10">
    <property type="entry name" value="Complement Module, domain 1"/>
    <property type="match status" value="1"/>
</dbReference>
<accession>A0A517M4E5</accession>
<evidence type="ECO:0000313" key="2">
    <source>
        <dbReference type="Proteomes" id="UP000319557"/>
    </source>
</evidence>
<evidence type="ECO:0000313" key="1">
    <source>
        <dbReference type="EMBL" id="QDS89736.1"/>
    </source>
</evidence>
<evidence type="ECO:0008006" key="3">
    <source>
        <dbReference type="Google" id="ProtNLM"/>
    </source>
</evidence>
<dbReference type="RefSeq" id="WP_145347632.1">
    <property type="nucleotide sequence ID" value="NZ_CP036261.1"/>
</dbReference>
<organism evidence="1 2">
    <name type="scientific">Rosistilla ulvae</name>
    <dbReference type="NCBI Taxonomy" id="1930277"/>
    <lineage>
        <taxon>Bacteria</taxon>
        <taxon>Pseudomonadati</taxon>
        <taxon>Planctomycetota</taxon>
        <taxon>Planctomycetia</taxon>
        <taxon>Pirellulales</taxon>
        <taxon>Pirellulaceae</taxon>
        <taxon>Rosistilla</taxon>
    </lineage>
</organism>
<keyword evidence="2" id="KW-1185">Reference proteome</keyword>
<sequence>MDSPTDPVDLANLGGAAILPKVFEFSTLSGDRQEVWIELDGITYRLRKTRQGKLILTK</sequence>
<dbReference type="Pfam" id="PF10636">
    <property type="entry name" value="hemP"/>
    <property type="match status" value="1"/>
</dbReference>
<dbReference type="InterPro" id="IPR019600">
    <property type="entry name" value="Hemin_uptake_protein_HemP"/>
</dbReference>
<reference evidence="1 2" key="1">
    <citation type="submission" date="2019-02" db="EMBL/GenBank/DDBJ databases">
        <title>Deep-cultivation of Planctomycetes and their phenomic and genomic characterization uncovers novel biology.</title>
        <authorList>
            <person name="Wiegand S."/>
            <person name="Jogler M."/>
            <person name="Boedeker C."/>
            <person name="Pinto D."/>
            <person name="Vollmers J."/>
            <person name="Rivas-Marin E."/>
            <person name="Kohn T."/>
            <person name="Peeters S.H."/>
            <person name="Heuer A."/>
            <person name="Rast P."/>
            <person name="Oberbeckmann S."/>
            <person name="Bunk B."/>
            <person name="Jeske O."/>
            <person name="Meyerdierks A."/>
            <person name="Storesund J.E."/>
            <person name="Kallscheuer N."/>
            <person name="Luecker S."/>
            <person name="Lage O.M."/>
            <person name="Pohl T."/>
            <person name="Merkel B.J."/>
            <person name="Hornburger P."/>
            <person name="Mueller R.-W."/>
            <person name="Bruemmer F."/>
            <person name="Labrenz M."/>
            <person name="Spormann A.M."/>
            <person name="Op den Camp H."/>
            <person name="Overmann J."/>
            <person name="Amann R."/>
            <person name="Jetten M.S.M."/>
            <person name="Mascher T."/>
            <person name="Medema M.H."/>
            <person name="Devos D.P."/>
            <person name="Kaster A.-K."/>
            <person name="Ovreas L."/>
            <person name="Rohde M."/>
            <person name="Galperin M.Y."/>
            <person name="Jogler C."/>
        </authorList>
    </citation>
    <scope>NUCLEOTIDE SEQUENCE [LARGE SCALE GENOMIC DNA]</scope>
    <source>
        <strain evidence="1 2">EC9</strain>
    </source>
</reference>
<dbReference type="KEGG" id="ruv:EC9_39360"/>
<dbReference type="EMBL" id="CP036261">
    <property type="protein sequence ID" value="QDS89736.1"/>
    <property type="molecule type" value="Genomic_DNA"/>
</dbReference>
<dbReference type="Proteomes" id="UP000319557">
    <property type="component" value="Chromosome"/>
</dbReference>
<gene>
    <name evidence="1" type="ORF">EC9_39360</name>
</gene>
<protein>
    <recommendedName>
        <fullName evidence="3">Hemin uptake protein hemP</fullName>
    </recommendedName>
</protein>